<proteinExistence type="predicted"/>
<organism evidence="1 2">
    <name type="scientific">Peronosclerospora sorghi</name>
    <dbReference type="NCBI Taxonomy" id="230839"/>
    <lineage>
        <taxon>Eukaryota</taxon>
        <taxon>Sar</taxon>
        <taxon>Stramenopiles</taxon>
        <taxon>Oomycota</taxon>
        <taxon>Peronosporomycetes</taxon>
        <taxon>Peronosporales</taxon>
        <taxon>Peronosporaceae</taxon>
        <taxon>Peronosclerospora</taxon>
    </lineage>
</organism>
<comment type="caution">
    <text evidence="1">The sequence shown here is derived from an EMBL/GenBank/DDBJ whole genome shotgun (WGS) entry which is preliminary data.</text>
</comment>
<protein>
    <submittedName>
        <fullName evidence="1">Uncharacterized protein</fullName>
    </submittedName>
</protein>
<keyword evidence="2" id="KW-1185">Reference proteome</keyword>
<evidence type="ECO:0000313" key="1">
    <source>
        <dbReference type="EMBL" id="KAI9910195.1"/>
    </source>
</evidence>
<dbReference type="Proteomes" id="UP001163321">
    <property type="component" value="Chromosome 6"/>
</dbReference>
<gene>
    <name evidence="1" type="ORF">PsorP6_010701</name>
</gene>
<evidence type="ECO:0000313" key="2">
    <source>
        <dbReference type="Proteomes" id="UP001163321"/>
    </source>
</evidence>
<accession>A0ACC0VUF1</accession>
<sequence length="257" mass="29117">MQQAHLLNETFRFEHKLKWFTAFVRKVEGTIATAEMASAVVSSLLPTIDSSRLQHAVQVLRKVTQCLLAKSKRHKRGDVWFDPWLPEYACVAQRSKLNVTRVEMRVVLRMAGSARYIFCHLESVCLVPCRQHTIVYTVQIWIWIWKRSFQRLLLQRYAKLKLVKRAAHALIKSELSQDTVNKNAIPGGGTTDVGLHTRGRAQDTCWPVVQAAIARNLCGELGLFRKIMVAIKMNTLEEVVSGIERDLGHIGGKDGCA</sequence>
<name>A0ACC0VUF1_9STRA</name>
<reference evidence="1 2" key="1">
    <citation type="journal article" date="2022" name="bioRxiv">
        <title>The genome of the oomycete Peronosclerospora sorghi, a cosmopolitan pathogen of maize and sorghum, is inflated with dispersed pseudogenes.</title>
        <authorList>
            <person name="Fletcher K."/>
            <person name="Martin F."/>
            <person name="Isakeit T."/>
            <person name="Cavanaugh K."/>
            <person name="Magill C."/>
            <person name="Michelmore R."/>
        </authorList>
    </citation>
    <scope>NUCLEOTIDE SEQUENCE [LARGE SCALE GENOMIC DNA]</scope>
    <source>
        <strain evidence="1">P6</strain>
    </source>
</reference>
<dbReference type="EMBL" id="CM047585">
    <property type="protein sequence ID" value="KAI9910195.1"/>
    <property type="molecule type" value="Genomic_DNA"/>
</dbReference>